<dbReference type="PANTHER" id="PTHR42791">
    <property type="entry name" value="GNAT FAMILY ACETYLTRANSFERASE"/>
    <property type="match status" value="1"/>
</dbReference>
<dbReference type="Proteomes" id="UP001628179">
    <property type="component" value="Unassembled WGS sequence"/>
</dbReference>
<name>A0ABQ0GH00_9PEZI</name>
<dbReference type="InterPro" id="IPR052523">
    <property type="entry name" value="Trichothecene_AcTrans"/>
</dbReference>
<protein>
    <submittedName>
        <fullName evidence="2">N-acetyltransferase domain-containing protein</fullName>
    </submittedName>
</protein>
<keyword evidence="3" id="KW-1185">Reference proteome</keyword>
<comment type="caution">
    <text evidence="2">The sequence shown here is derived from an EMBL/GenBank/DDBJ whole genome shotgun (WGS) entry which is preliminary data.</text>
</comment>
<dbReference type="InterPro" id="IPR016181">
    <property type="entry name" value="Acyl_CoA_acyltransferase"/>
</dbReference>
<reference evidence="2 3" key="1">
    <citation type="submission" date="2024-09" db="EMBL/GenBank/DDBJ databases">
        <title>Itraconazole resistance in Madurella fahalii resulting from another homologue of gene encoding cytochrome P450 14-alpha sterol demethylase (CYP51).</title>
        <authorList>
            <person name="Yoshioka I."/>
            <person name="Fahal A.H."/>
            <person name="Kaneko S."/>
            <person name="Yaguchi T."/>
        </authorList>
    </citation>
    <scope>NUCLEOTIDE SEQUENCE [LARGE SCALE GENOMIC DNA]</scope>
    <source>
        <strain evidence="2 3">IFM 68171</strain>
    </source>
</reference>
<sequence>MASHPPSLGDLRVATPADVLRIGIVATAGFRYSPIFRWERPHHEQYPEDTLLSYRTQFQNAMKSDDFIVLVQEDAYDPQENDKTDAVIPSDNGWELPEAGAKVVVGVITIKLEPDSTRKGQMKDHRGSYPNLPDNPGRDLNRQHYDSWGALVGATRKQNKLDGDSIVGMVVVHPAYWRRGHGTRLAAWARDLSRLDQVPQCVSSAPMSQGIFESLGFQKVCTIRAEGDEDDLEGVSTELMEFGRVAALDNV</sequence>
<dbReference type="RefSeq" id="XP_070918758.1">
    <property type="nucleotide sequence ID" value="XM_071062657.1"/>
</dbReference>
<dbReference type="CDD" id="cd04301">
    <property type="entry name" value="NAT_SF"/>
    <property type="match status" value="1"/>
</dbReference>
<feature type="compositionally biased region" description="Basic and acidic residues" evidence="1">
    <location>
        <begin position="116"/>
        <end position="127"/>
    </location>
</feature>
<accession>A0ABQ0GH00</accession>
<dbReference type="GeneID" id="98177980"/>
<organism evidence="2 3">
    <name type="scientific">Madurella fahalii</name>
    <dbReference type="NCBI Taxonomy" id="1157608"/>
    <lineage>
        <taxon>Eukaryota</taxon>
        <taxon>Fungi</taxon>
        <taxon>Dikarya</taxon>
        <taxon>Ascomycota</taxon>
        <taxon>Pezizomycotina</taxon>
        <taxon>Sordariomycetes</taxon>
        <taxon>Sordariomycetidae</taxon>
        <taxon>Sordariales</taxon>
        <taxon>Sordariales incertae sedis</taxon>
        <taxon>Madurella</taxon>
    </lineage>
</organism>
<evidence type="ECO:0000313" key="3">
    <source>
        <dbReference type="Proteomes" id="UP001628179"/>
    </source>
</evidence>
<proteinExistence type="predicted"/>
<dbReference type="SUPFAM" id="SSF55729">
    <property type="entry name" value="Acyl-CoA N-acyltransferases (Nat)"/>
    <property type="match status" value="1"/>
</dbReference>
<dbReference type="PANTHER" id="PTHR42791:SF2">
    <property type="entry name" value="N-ACETYLTRANSFERASE DOMAIN-CONTAINING PROTEIN"/>
    <property type="match status" value="1"/>
</dbReference>
<gene>
    <name evidence="2" type="ORF">MFIFM68171_07237</name>
</gene>
<evidence type="ECO:0000256" key="1">
    <source>
        <dbReference type="SAM" id="MobiDB-lite"/>
    </source>
</evidence>
<dbReference type="EMBL" id="BAAFSV010000004">
    <property type="protein sequence ID" value="GAB1317027.1"/>
    <property type="molecule type" value="Genomic_DNA"/>
</dbReference>
<evidence type="ECO:0000313" key="2">
    <source>
        <dbReference type="EMBL" id="GAB1317027.1"/>
    </source>
</evidence>
<dbReference type="Gene3D" id="3.40.630.30">
    <property type="match status" value="1"/>
</dbReference>
<feature type="region of interest" description="Disordered" evidence="1">
    <location>
        <begin position="116"/>
        <end position="139"/>
    </location>
</feature>